<comment type="caution">
    <text evidence="12">The sequence shown here is derived from an EMBL/GenBank/DDBJ whole genome shotgun (WGS) entry which is preliminary data.</text>
</comment>
<evidence type="ECO:0000256" key="2">
    <source>
        <dbReference type="ARBA" id="ARBA00006375"/>
    </source>
</evidence>
<keyword evidence="4 10" id="KW-0812">Transmembrane</keyword>
<comment type="subcellular location">
    <subcellularLocation>
        <location evidence="1">Mitochondrion inner membrane</location>
        <topology evidence="1">Multi-pass membrane protein</topology>
    </subcellularLocation>
</comment>
<evidence type="ECO:0000256" key="4">
    <source>
        <dbReference type="ARBA" id="ARBA00022692"/>
    </source>
</evidence>
<evidence type="ECO:0000256" key="5">
    <source>
        <dbReference type="ARBA" id="ARBA00022737"/>
    </source>
</evidence>
<protein>
    <submittedName>
        <fullName evidence="12">Uncharacterized protein</fullName>
    </submittedName>
</protein>
<dbReference type="InterPro" id="IPR023395">
    <property type="entry name" value="MCP_dom_sf"/>
</dbReference>
<evidence type="ECO:0000256" key="8">
    <source>
        <dbReference type="ARBA" id="ARBA00023128"/>
    </source>
</evidence>
<evidence type="ECO:0000313" key="13">
    <source>
        <dbReference type="Proteomes" id="UP000612746"/>
    </source>
</evidence>
<evidence type="ECO:0000256" key="9">
    <source>
        <dbReference type="ARBA" id="ARBA00023136"/>
    </source>
</evidence>
<proteinExistence type="inferred from homology"/>
<keyword evidence="5" id="KW-0677">Repeat</keyword>
<feature type="repeat" description="Solcar" evidence="10">
    <location>
        <begin position="11"/>
        <end position="168"/>
    </location>
</feature>
<keyword evidence="3 11" id="KW-0813">Transport</keyword>
<reference evidence="12" key="1">
    <citation type="submission" date="2020-12" db="EMBL/GenBank/DDBJ databases">
        <title>Metabolic potential, ecology and presence of endohyphal bacteria is reflected in genomic diversity of Mucoromycotina.</title>
        <authorList>
            <person name="Muszewska A."/>
            <person name="Okrasinska A."/>
            <person name="Steczkiewicz K."/>
            <person name="Drgas O."/>
            <person name="Orlowska M."/>
            <person name="Perlinska-Lenart U."/>
            <person name="Aleksandrzak-Piekarczyk T."/>
            <person name="Szatraj K."/>
            <person name="Zielenkiewicz U."/>
            <person name="Pilsyk S."/>
            <person name="Malc E."/>
            <person name="Mieczkowski P."/>
            <person name="Kruszewska J.S."/>
            <person name="Biernat P."/>
            <person name="Pawlowska J."/>
        </authorList>
    </citation>
    <scope>NUCLEOTIDE SEQUENCE</scope>
    <source>
        <strain evidence="12">WA0000051536</strain>
    </source>
</reference>
<dbReference type="EMBL" id="JAEPRA010000001">
    <property type="protein sequence ID" value="KAG2189053.1"/>
    <property type="molecule type" value="Genomic_DNA"/>
</dbReference>
<keyword evidence="7" id="KW-1133">Transmembrane helix</keyword>
<evidence type="ECO:0000256" key="10">
    <source>
        <dbReference type="PROSITE-ProRule" id="PRU00282"/>
    </source>
</evidence>
<dbReference type="InterPro" id="IPR045315">
    <property type="entry name" value="Mtm1-like"/>
</dbReference>
<name>A0A8H7UR70_9FUNG</name>
<dbReference type="PANTHER" id="PTHR45760:SF2">
    <property type="entry name" value="FI19922P1-RELATED"/>
    <property type="match status" value="1"/>
</dbReference>
<keyword evidence="8" id="KW-0496">Mitochondrion</keyword>
<dbReference type="GO" id="GO:0005743">
    <property type="term" value="C:mitochondrial inner membrane"/>
    <property type="evidence" value="ECO:0007669"/>
    <property type="project" value="UniProtKB-SubCell"/>
</dbReference>
<evidence type="ECO:0000256" key="1">
    <source>
        <dbReference type="ARBA" id="ARBA00004448"/>
    </source>
</evidence>
<dbReference type="OrthoDB" id="1747031at2759"/>
<evidence type="ECO:0000256" key="3">
    <source>
        <dbReference type="ARBA" id="ARBA00022448"/>
    </source>
</evidence>
<evidence type="ECO:0000256" key="6">
    <source>
        <dbReference type="ARBA" id="ARBA00022792"/>
    </source>
</evidence>
<keyword evidence="9 10" id="KW-0472">Membrane</keyword>
<dbReference type="PROSITE" id="PS50920">
    <property type="entry name" value="SOLCAR"/>
    <property type="match status" value="3"/>
</dbReference>
<organism evidence="12 13">
    <name type="scientific">Umbelopsis vinacea</name>
    <dbReference type="NCBI Taxonomy" id="44442"/>
    <lineage>
        <taxon>Eukaryota</taxon>
        <taxon>Fungi</taxon>
        <taxon>Fungi incertae sedis</taxon>
        <taxon>Mucoromycota</taxon>
        <taxon>Mucoromycotina</taxon>
        <taxon>Umbelopsidomycetes</taxon>
        <taxon>Umbelopsidales</taxon>
        <taxon>Umbelopsidaceae</taxon>
        <taxon>Umbelopsis</taxon>
    </lineage>
</organism>
<feature type="repeat" description="Solcar" evidence="10">
    <location>
        <begin position="270"/>
        <end position="360"/>
    </location>
</feature>
<dbReference type="GO" id="GO:1990542">
    <property type="term" value="P:mitochondrial transmembrane transport"/>
    <property type="evidence" value="ECO:0007669"/>
    <property type="project" value="InterPro"/>
</dbReference>
<dbReference type="Pfam" id="PF00153">
    <property type="entry name" value="Mito_carr"/>
    <property type="match status" value="4"/>
</dbReference>
<evidence type="ECO:0000256" key="7">
    <source>
        <dbReference type="ARBA" id="ARBA00022989"/>
    </source>
</evidence>
<dbReference type="SUPFAM" id="SSF103506">
    <property type="entry name" value="Mitochondrial carrier"/>
    <property type="match status" value="2"/>
</dbReference>
<dbReference type="Gene3D" id="1.50.40.10">
    <property type="entry name" value="Mitochondrial carrier domain"/>
    <property type="match status" value="2"/>
</dbReference>
<sequence>MSTNHNAIQSTTTYEKIASACTGAVLTSILVTPMDVVKMRLQTQAMNAAAAQNYKTAKSFSSVCCMPADLKKVAGEVCKWNTMPRHERKRLSPTKLRAAAMHECSHGVMRLDAASRASRPSGGILDGVTNIIRQEGPTSLWRGLSPALVMSVPGNIIYFVGYDYLRSAIKDWTVYKQKDYAPLIAGGAARVVAVTAISPIELFRTRLQAAKGVDGFASVMNGVVKLVEKEGAKALWRGLPPTLWRDVPFSALYWMGYEEMKTALSTTGISDFNQSFLAGATSGMFAAMVTTPFDVVKSRRQIDAGRDVPMFKDIRVPAMLRQIIQQEGYQGLFRGLTPRIAKVAPSCAIMISSYEVGKSFFAKSREQL</sequence>
<evidence type="ECO:0000313" key="12">
    <source>
        <dbReference type="EMBL" id="KAG2189053.1"/>
    </source>
</evidence>
<dbReference type="InterPro" id="IPR018108">
    <property type="entry name" value="MCP_transmembrane"/>
</dbReference>
<evidence type="ECO:0000256" key="11">
    <source>
        <dbReference type="RuleBase" id="RU000488"/>
    </source>
</evidence>
<keyword evidence="6" id="KW-0999">Mitochondrion inner membrane</keyword>
<keyword evidence="13" id="KW-1185">Reference proteome</keyword>
<gene>
    <name evidence="12" type="ORF">INT44_004195</name>
</gene>
<dbReference type="PANTHER" id="PTHR45760">
    <property type="entry name" value="FI19922P1-RELATED"/>
    <property type="match status" value="1"/>
</dbReference>
<dbReference type="AlphaFoldDB" id="A0A8H7UR70"/>
<dbReference type="Proteomes" id="UP000612746">
    <property type="component" value="Unassembled WGS sequence"/>
</dbReference>
<comment type="similarity">
    <text evidence="2 11">Belongs to the mitochondrial carrier (TC 2.A.29) family.</text>
</comment>
<feature type="repeat" description="Solcar" evidence="10">
    <location>
        <begin position="177"/>
        <end position="263"/>
    </location>
</feature>
<accession>A0A8H7UR70</accession>